<dbReference type="Gene3D" id="1.10.10.10">
    <property type="entry name" value="Winged helix-like DNA-binding domain superfamily/Winged helix DNA-binding domain"/>
    <property type="match status" value="1"/>
</dbReference>
<dbReference type="SUPFAM" id="SSF46785">
    <property type="entry name" value="Winged helix' DNA-binding domain"/>
    <property type="match status" value="1"/>
</dbReference>
<dbReference type="PATRIC" id="fig|1423727.3.peg.936"/>
<dbReference type="GO" id="GO:0003677">
    <property type="term" value="F:DNA binding"/>
    <property type="evidence" value="ECO:0007669"/>
    <property type="project" value="UniProtKB-KW"/>
</dbReference>
<comment type="caution">
    <text evidence="5">The sequence shown here is derived from an EMBL/GenBank/DDBJ whole genome shotgun (WGS) entry which is preliminary data.</text>
</comment>
<evidence type="ECO:0000313" key="5">
    <source>
        <dbReference type="EMBL" id="KRM71950.1"/>
    </source>
</evidence>
<keyword evidence="1" id="KW-0805">Transcription regulation</keyword>
<keyword evidence="3" id="KW-0804">Transcription</keyword>
<evidence type="ECO:0000313" key="6">
    <source>
        <dbReference type="Proteomes" id="UP000051672"/>
    </source>
</evidence>
<evidence type="ECO:0000256" key="1">
    <source>
        <dbReference type="ARBA" id="ARBA00023015"/>
    </source>
</evidence>
<dbReference type="RefSeq" id="WP_057894225.1">
    <property type="nucleotide sequence ID" value="NZ_AYZQ01000002.1"/>
</dbReference>
<proteinExistence type="predicted"/>
<gene>
    <name evidence="5" type="ORF">FC34_GL000930</name>
</gene>
<feature type="domain" description="HTH marR-type" evidence="4">
    <location>
        <begin position="2"/>
        <end position="134"/>
    </location>
</feature>
<keyword evidence="6" id="KW-1185">Reference proteome</keyword>
<dbReference type="InterPro" id="IPR000835">
    <property type="entry name" value="HTH_MarR-typ"/>
</dbReference>
<dbReference type="InterPro" id="IPR036390">
    <property type="entry name" value="WH_DNA-bd_sf"/>
</dbReference>
<protein>
    <recommendedName>
        <fullName evidence="4">HTH marR-type domain-containing protein</fullName>
    </recommendedName>
</protein>
<reference evidence="5 6" key="1">
    <citation type="journal article" date="2015" name="Genome Announc.">
        <title>Expanding the biotechnology potential of lactobacilli through comparative genomics of 213 strains and associated genera.</title>
        <authorList>
            <person name="Sun Z."/>
            <person name="Harris H.M."/>
            <person name="McCann A."/>
            <person name="Guo C."/>
            <person name="Argimon S."/>
            <person name="Zhang W."/>
            <person name="Yang X."/>
            <person name="Jeffery I.B."/>
            <person name="Cooney J.C."/>
            <person name="Kagawa T.F."/>
            <person name="Liu W."/>
            <person name="Song Y."/>
            <person name="Salvetti E."/>
            <person name="Wrobel A."/>
            <person name="Rasinkangas P."/>
            <person name="Parkhill J."/>
            <person name="Rea M.C."/>
            <person name="O'Sullivan O."/>
            <person name="Ritari J."/>
            <person name="Douillard F.P."/>
            <person name="Paul Ross R."/>
            <person name="Yang R."/>
            <person name="Briner A.E."/>
            <person name="Felis G.E."/>
            <person name="de Vos W.M."/>
            <person name="Barrangou R."/>
            <person name="Klaenhammer T.R."/>
            <person name="Caufield P.W."/>
            <person name="Cui Y."/>
            <person name="Zhang H."/>
            <person name="O'Toole P.W."/>
        </authorList>
    </citation>
    <scope>NUCLEOTIDE SEQUENCE [LARGE SCALE GENOMIC DNA]</scope>
    <source>
        <strain evidence="5 6">DSM 23927</strain>
    </source>
</reference>
<dbReference type="GO" id="GO:0003700">
    <property type="term" value="F:DNA-binding transcription factor activity"/>
    <property type="evidence" value="ECO:0007669"/>
    <property type="project" value="InterPro"/>
</dbReference>
<dbReference type="Pfam" id="PF12802">
    <property type="entry name" value="MarR_2"/>
    <property type="match status" value="1"/>
</dbReference>
<name>A0A0R2AWX0_9LACO</name>
<dbReference type="InterPro" id="IPR036388">
    <property type="entry name" value="WH-like_DNA-bd_sf"/>
</dbReference>
<organism evidence="5 6">
    <name type="scientific">Lacticaseibacillus brantae DSM 23927</name>
    <dbReference type="NCBI Taxonomy" id="1423727"/>
    <lineage>
        <taxon>Bacteria</taxon>
        <taxon>Bacillati</taxon>
        <taxon>Bacillota</taxon>
        <taxon>Bacilli</taxon>
        <taxon>Lactobacillales</taxon>
        <taxon>Lactobacillaceae</taxon>
        <taxon>Lacticaseibacillus</taxon>
    </lineage>
</organism>
<dbReference type="SMART" id="SM00347">
    <property type="entry name" value="HTH_MARR"/>
    <property type="match status" value="1"/>
</dbReference>
<evidence type="ECO:0000256" key="3">
    <source>
        <dbReference type="ARBA" id="ARBA00023163"/>
    </source>
</evidence>
<sequence>MTIYFGRLVKLAANQLTRDFDAFAKQYDLTSTQMAMIDYLSRSEMVTQRDIEQEFNIQRSTATLILQRMEKAELVRRENLASDARQKQVLLLPKAQALETVIQAYMQESDQQLLVGYEDQQVREMTQLLENIIKGVDKHA</sequence>
<dbReference type="STRING" id="1423727.FC34_GL000930"/>
<dbReference type="PROSITE" id="PS50995">
    <property type="entry name" value="HTH_MARR_2"/>
    <property type="match status" value="1"/>
</dbReference>
<evidence type="ECO:0000256" key="2">
    <source>
        <dbReference type="ARBA" id="ARBA00023125"/>
    </source>
</evidence>
<dbReference type="OrthoDB" id="384891at2"/>
<dbReference type="Proteomes" id="UP000051672">
    <property type="component" value="Unassembled WGS sequence"/>
</dbReference>
<dbReference type="PANTHER" id="PTHR42756">
    <property type="entry name" value="TRANSCRIPTIONAL REGULATOR, MARR"/>
    <property type="match status" value="1"/>
</dbReference>
<dbReference type="PRINTS" id="PR00598">
    <property type="entry name" value="HTHMARR"/>
</dbReference>
<dbReference type="AlphaFoldDB" id="A0A0R2AWX0"/>
<accession>A0A0R2AWX0</accession>
<dbReference type="PANTHER" id="PTHR42756:SF1">
    <property type="entry name" value="TRANSCRIPTIONAL REPRESSOR OF EMRAB OPERON"/>
    <property type="match status" value="1"/>
</dbReference>
<keyword evidence="2" id="KW-0238">DNA-binding</keyword>
<dbReference type="EMBL" id="AYZQ01000002">
    <property type="protein sequence ID" value="KRM71950.1"/>
    <property type="molecule type" value="Genomic_DNA"/>
</dbReference>
<evidence type="ECO:0000259" key="4">
    <source>
        <dbReference type="PROSITE" id="PS50995"/>
    </source>
</evidence>